<accession>A0ACC0I232</accession>
<organism evidence="1 2">
    <name type="scientific">Camellia lanceoleosa</name>
    <dbReference type="NCBI Taxonomy" id="1840588"/>
    <lineage>
        <taxon>Eukaryota</taxon>
        <taxon>Viridiplantae</taxon>
        <taxon>Streptophyta</taxon>
        <taxon>Embryophyta</taxon>
        <taxon>Tracheophyta</taxon>
        <taxon>Spermatophyta</taxon>
        <taxon>Magnoliopsida</taxon>
        <taxon>eudicotyledons</taxon>
        <taxon>Gunneridae</taxon>
        <taxon>Pentapetalae</taxon>
        <taxon>asterids</taxon>
        <taxon>Ericales</taxon>
        <taxon>Theaceae</taxon>
        <taxon>Camellia</taxon>
    </lineage>
</organism>
<reference evidence="1 2" key="1">
    <citation type="journal article" date="2022" name="Plant J.">
        <title>Chromosome-level genome of Camellia lanceoleosa provides a valuable resource for understanding genome evolution and self-incompatibility.</title>
        <authorList>
            <person name="Gong W."/>
            <person name="Xiao S."/>
            <person name="Wang L."/>
            <person name="Liao Z."/>
            <person name="Chang Y."/>
            <person name="Mo W."/>
            <person name="Hu G."/>
            <person name="Li W."/>
            <person name="Zhao G."/>
            <person name="Zhu H."/>
            <person name="Hu X."/>
            <person name="Ji K."/>
            <person name="Xiang X."/>
            <person name="Song Q."/>
            <person name="Yuan D."/>
            <person name="Jin S."/>
            <person name="Zhang L."/>
        </authorList>
    </citation>
    <scope>NUCLEOTIDE SEQUENCE [LARGE SCALE GENOMIC DNA]</scope>
    <source>
        <strain evidence="1">SQ_2022a</strain>
    </source>
</reference>
<keyword evidence="2" id="KW-1185">Reference proteome</keyword>
<evidence type="ECO:0000313" key="1">
    <source>
        <dbReference type="EMBL" id="KAI8019531.1"/>
    </source>
</evidence>
<name>A0ACC0I232_9ERIC</name>
<proteinExistence type="predicted"/>
<protein>
    <submittedName>
        <fullName evidence="1">Cytosolic sulfotransferase 15</fullName>
    </submittedName>
</protein>
<sequence>MEKLKKTCQTCGDEERMGEGEEKMEEVLKTLPMEKLPEGIHLSFYEGHWYRSTFMHGIIPFQQHFKAQDTDLILVTFPKSGTTWLKALAFTIANRNNYPVSESPLLTTNPHSLVYFLDFEIYGKSPILKLEDLPSPRVLATHMPHSALPTSIKDSNCRVVYLCRNPLDMFISYRHFVAKFSNKPFDPSLIEESFDMFCRGVSSYGPFWDHVLEYWKASQERQNKVLFLKYEDMKEDPISHLKVLAKFMGLPFSVEEESQGVIEEVLKLCSFDNLKDLEVNTNETNRNGHPYSMFFRKAEVGDWANYLTPSMLERMNKLMEEKFAGSGLNFKFS</sequence>
<dbReference type="EMBL" id="CM045759">
    <property type="protein sequence ID" value="KAI8019531.1"/>
    <property type="molecule type" value="Genomic_DNA"/>
</dbReference>
<dbReference type="Proteomes" id="UP001060215">
    <property type="component" value="Chromosome 2"/>
</dbReference>
<evidence type="ECO:0000313" key="2">
    <source>
        <dbReference type="Proteomes" id="UP001060215"/>
    </source>
</evidence>
<comment type="caution">
    <text evidence="1">The sequence shown here is derived from an EMBL/GenBank/DDBJ whole genome shotgun (WGS) entry which is preliminary data.</text>
</comment>
<gene>
    <name evidence="1" type="ORF">LOK49_LG04G00730</name>
</gene>